<dbReference type="InterPro" id="IPR001436">
    <property type="entry name" value="Alpha-crystallin/sHSP_animal"/>
</dbReference>
<feature type="region of interest" description="Disordered" evidence="3">
    <location>
        <begin position="113"/>
        <end position="173"/>
    </location>
</feature>
<dbReference type="Pfam" id="PF00011">
    <property type="entry name" value="HSP20"/>
    <property type="match status" value="1"/>
</dbReference>
<feature type="compositionally biased region" description="Low complexity" evidence="3">
    <location>
        <begin position="123"/>
        <end position="157"/>
    </location>
</feature>
<feature type="region of interest" description="Disordered" evidence="3">
    <location>
        <begin position="798"/>
        <end position="851"/>
    </location>
</feature>
<dbReference type="InterPro" id="IPR002068">
    <property type="entry name" value="A-crystallin/Hsp20_dom"/>
</dbReference>
<feature type="compositionally biased region" description="Polar residues" evidence="3">
    <location>
        <begin position="718"/>
        <end position="729"/>
    </location>
</feature>
<evidence type="ECO:0000313" key="5">
    <source>
        <dbReference type="EMBL" id="KAK4304406.1"/>
    </source>
</evidence>
<dbReference type="GO" id="GO:0005737">
    <property type="term" value="C:cytoplasm"/>
    <property type="evidence" value="ECO:0007669"/>
    <property type="project" value="TreeGrafter"/>
</dbReference>
<feature type="compositionally biased region" description="Basic and acidic residues" evidence="3">
    <location>
        <begin position="638"/>
        <end position="701"/>
    </location>
</feature>
<evidence type="ECO:0000313" key="6">
    <source>
        <dbReference type="Proteomes" id="UP001292094"/>
    </source>
</evidence>
<comment type="similarity">
    <text evidence="1 2">Belongs to the small heat shock protein (HSP20) family.</text>
</comment>
<dbReference type="AlphaFoldDB" id="A0AAE1PBL1"/>
<dbReference type="Gene3D" id="2.60.40.790">
    <property type="match status" value="1"/>
</dbReference>
<feature type="compositionally biased region" description="Polar residues" evidence="3">
    <location>
        <begin position="802"/>
        <end position="820"/>
    </location>
</feature>
<feature type="domain" description="SHSP" evidence="4">
    <location>
        <begin position="69"/>
        <end position="204"/>
    </location>
</feature>
<feature type="compositionally biased region" description="Polar residues" evidence="3">
    <location>
        <begin position="591"/>
        <end position="600"/>
    </location>
</feature>
<dbReference type="PROSITE" id="PS01031">
    <property type="entry name" value="SHSP"/>
    <property type="match status" value="1"/>
</dbReference>
<reference evidence="5" key="1">
    <citation type="submission" date="2023-11" db="EMBL/GenBank/DDBJ databases">
        <title>Genome assemblies of two species of porcelain crab, Petrolisthes cinctipes and Petrolisthes manimaculis (Anomura: Porcellanidae).</title>
        <authorList>
            <person name="Angst P."/>
        </authorList>
    </citation>
    <scope>NUCLEOTIDE SEQUENCE</scope>
    <source>
        <strain evidence="5">PB745_02</strain>
        <tissue evidence="5">Gill</tissue>
    </source>
</reference>
<feature type="compositionally biased region" description="Basic and acidic residues" evidence="3">
    <location>
        <begin position="607"/>
        <end position="619"/>
    </location>
</feature>
<dbReference type="InterPro" id="IPR008978">
    <property type="entry name" value="HSP20-like_chaperone"/>
</dbReference>
<evidence type="ECO:0000256" key="2">
    <source>
        <dbReference type="RuleBase" id="RU003616"/>
    </source>
</evidence>
<proteinExistence type="inferred from homology"/>
<feature type="compositionally biased region" description="Polar residues" evidence="3">
    <location>
        <begin position="229"/>
        <end position="250"/>
    </location>
</feature>
<dbReference type="SUPFAM" id="SSF49764">
    <property type="entry name" value="HSP20-like chaperones"/>
    <property type="match status" value="1"/>
</dbReference>
<name>A0AAE1PBL1_9EUCA</name>
<accession>A0AAE1PBL1</accession>
<feature type="compositionally biased region" description="Basic and acidic residues" evidence="3">
    <location>
        <begin position="408"/>
        <end position="417"/>
    </location>
</feature>
<dbReference type="PANTHER" id="PTHR45640">
    <property type="entry name" value="HEAT SHOCK PROTEIN HSP-12.2-RELATED"/>
    <property type="match status" value="1"/>
</dbReference>
<evidence type="ECO:0000256" key="3">
    <source>
        <dbReference type="SAM" id="MobiDB-lite"/>
    </source>
</evidence>
<dbReference type="PANTHER" id="PTHR45640:SF26">
    <property type="entry name" value="RE23625P"/>
    <property type="match status" value="1"/>
</dbReference>
<dbReference type="EMBL" id="JAWZYT010002432">
    <property type="protein sequence ID" value="KAK4304406.1"/>
    <property type="molecule type" value="Genomic_DNA"/>
</dbReference>
<comment type="caution">
    <text evidence="5">The sequence shown here is derived from an EMBL/GenBank/DDBJ whole genome shotgun (WGS) entry which is preliminary data.</text>
</comment>
<dbReference type="GO" id="GO:0009408">
    <property type="term" value="P:response to heat"/>
    <property type="evidence" value="ECO:0007669"/>
    <property type="project" value="TreeGrafter"/>
</dbReference>
<keyword evidence="6" id="KW-1185">Reference proteome</keyword>
<gene>
    <name evidence="5" type="ORF">Pmani_023643</name>
</gene>
<feature type="compositionally biased region" description="Polar residues" evidence="3">
    <location>
        <begin position="447"/>
        <end position="458"/>
    </location>
</feature>
<feature type="compositionally biased region" description="Low complexity" evidence="3">
    <location>
        <begin position="739"/>
        <end position="750"/>
    </location>
</feature>
<evidence type="ECO:0000259" key="4">
    <source>
        <dbReference type="PROSITE" id="PS01031"/>
    </source>
</evidence>
<evidence type="ECO:0000256" key="1">
    <source>
        <dbReference type="PROSITE-ProRule" id="PRU00285"/>
    </source>
</evidence>
<dbReference type="Proteomes" id="UP001292094">
    <property type="component" value="Unassembled WGS sequence"/>
</dbReference>
<dbReference type="CDD" id="cd06464">
    <property type="entry name" value="ACD_sHsps-like"/>
    <property type="match status" value="1"/>
</dbReference>
<protein>
    <recommendedName>
        <fullName evidence="4">SHSP domain-containing protein</fullName>
    </recommendedName>
</protein>
<dbReference type="GO" id="GO:0042026">
    <property type="term" value="P:protein refolding"/>
    <property type="evidence" value="ECO:0007669"/>
    <property type="project" value="TreeGrafter"/>
</dbReference>
<organism evidence="5 6">
    <name type="scientific">Petrolisthes manimaculis</name>
    <dbReference type="NCBI Taxonomy" id="1843537"/>
    <lineage>
        <taxon>Eukaryota</taxon>
        <taxon>Metazoa</taxon>
        <taxon>Ecdysozoa</taxon>
        <taxon>Arthropoda</taxon>
        <taxon>Crustacea</taxon>
        <taxon>Multicrustacea</taxon>
        <taxon>Malacostraca</taxon>
        <taxon>Eumalacostraca</taxon>
        <taxon>Eucarida</taxon>
        <taxon>Decapoda</taxon>
        <taxon>Pleocyemata</taxon>
        <taxon>Anomura</taxon>
        <taxon>Galatheoidea</taxon>
        <taxon>Porcellanidae</taxon>
        <taxon>Petrolisthes</taxon>
    </lineage>
</organism>
<feature type="region of interest" description="Disordered" evidence="3">
    <location>
        <begin position="199"/>
        <end position="763"/>
    </location>
</feature>
<feature type="compositionally biased region" description="Basic and acidic residues" evidence="3">
    <location>
        <begin position="259"/>
        <end position="348"/>
    </location>
</feature>
<dbReference type="GO" id="GO:0051082">
    <property type="term" value="F:unfolded protein binding"/>
    <property type="evidence" value="ECO:0007669"/>
    <property type="project" value="TreeGrafter"/>
</dbReference>
<feature type="compositionally biased region" description="Basic and acidic residues" evidence="3">
    <location>
        <begin position="437"/>
        <end position="446"/>
    </location>
</feature>
<dbReference type="GO" id="GO:0005634">
    <property type="term" value="C:nucleus"/>
    <property type="evidence" value="ECO:0007669"/>
    <property type="project" value="TreeGrafter"/>
</dbReference>
<sequence>MVCETPRLRSLLVSRRGGFLEDPFFRDAWGDYNNAVRRIVDRFNHGGMFAPRERLRDSHYHSMYRTLRNARISLNAQSARIKDEGEVYKLVMDVREFLGGDITVRTAGGTLSVRGRLETGPSNHNNNNNNNNDDGNNNNNNDDADSVTSRASSSSARTLHRRFTLPPDADGEKVASVLSRDAVLTVTIPKRTDVRVIPVKVEGEEQPGGSTAAATAGAGSRSGIKRHSATQPDHSGPTPSKRSQDFTQQGTGMGGMEADNTRHGEHYSRRERDNVGRSRGRDEYRSRERGESERRFGERSRDRGTERSSRFGERSRERGGEPERTRYTESSRDRDPSKGKDSTGRRGSDIFLGASGSHEVGPEVRRRSYPNNDSNSRQSDNTSRRRSREMVEEEPAETFGQRSRRRTSKYEEAKEIHIPICIESDGSTDKIQPVTSRPEDVEDSRTTEAPQEPSNASQYYRAKLDNGKSKPLNASAPPSKDSFVNNAQEKENIQPASNEPKWTYSRVYDDNKGGTTDTQKPVEQGWKTNASSGKMSDLGGGGKHSEPKVKLTTPEGKSITQGLAETHPHSKPTTYSTGMKPCVVSEAEGLTNGTPITATSGRKPHKAGLEKNSHDDHLPSNKSKPFFSNRPDFSRGQSKSDKNKPESNKSPEHSTRSRPEFERRWPESDKREVTSDRSKPRQDGTKDHKKIPLSEQNDNKPQENTTNTRGPDLLPGQTGPQKTDNTSQQHNHKDYLTKPSTSPESRPRSPFGGVEVKVEKRQSDMEGDMFKDCWQNFSSTLQDVLSRLQELSAELSHAKPLQNVTSDSNQTSPKHSSTPQFGGITHLPIHHHHHHQQQQQQQQQKNLLPLSEIQAFGPPACEVVK</sequence>
<feature type="compositionally biased region" description="Polar residues" evidence="3">
    <location>
        <begin position="513"/>
        <end position="534"/>
    </location>
</feature>
<feature type="compositionally biased region" description="Low complexity" evidence="3">
    <location>
        <begin position="208"/>
        <end position="222"/>
    </location>
</feature>
<feature type="compositionally biased region" description="Polar residues" evidence="3">
    <location>
        <begin position="369"/>
        <end position="381"/>
    </location>
</feature>